<dbReference type="AlphaFoldDB" id="A0A183CPA8"/>
<feature type="transmembrane region" description="Helical" evidence="1">
    <location>
        <begin position="128"/>
        <end position="148"/>
    </location>
</feature>
<dbReference type="Proteomes" id="UP000050741">
    <property type="component" value="Unassembled WGS sequence"/>
</dbReference>
<reference evidence="2" key="2">
    <citation type="submission" date="2014-05" db="EMBL/GenBank/DDBJ databases">
        <title>The genome and life-stage specific transcriptomes of Globodera pallida elucidate key aspects of plant parasitism by a cyst nematode.</title>
        <authorList>
            <person name="Cotton J.A."/>
            <person name="Lilley C.J."/>
            <person name="Jones L.M."/>
            <person name="Kikuchi T."/>
            <person name="Reid A.J."/>
            <person name="Thorpe P."/>
            <person name="Tsai I.J."/>
            <person name="Beasley H."/>
            <person name="Blok V."/>
            <person name="Cock P.J.A."/>
            <person name="Van den Akker S.E."/>
            <person name="Holroyd N."/>
            <person name="Hunt M."/>
            <person name="Mantelin S."/>
            <person name="Naghra H."/>
            <person name="Pain A."/>
            <person name="Palomares-Rius J.E."/>
            <person name="Zarowiecki M."/>
            <person name="Berriman M."/>
            <person name="Jones J.T."/>
            <person name="Urwin P.E."/>
        </authorList>
    </citation>
    <scope>NUCLEOTIDE SEQUENCE [LARGE SCALE GENOMIC DNA]</scope>
    <source>
        <strain evidence="2">Lindley</strain>
    </source>
</reference>
<dbReference type="InterPro" id="IPR047130">
    <property type="entry name" value="7TM_GPCR_Srsx_nematod"/>
</dbReference>
<keyword evidence="1" id="KW-0472">Membrane</keyword>
<feature type="transmembrane region" description="Helical" evidence="1">
    <location>
        <begin position="67"/>
        <end position="93"/>
    </location>
</feature>
<name>A0A183CPA8_GLOPA</name>
<dbReference type="Pfam" id="PF10320">
    <property type="entry name" value="7TM_GPCR_Srsx"/>
    <property type="match status" value="1"/>
</dbReference>
<keyword evidence="1" id="KW-1133">Transmembrane helix</keyword>
<organism evidence="2 3">
    <name type="scientific">Globodera pallida</name>
    <name type="common">Potato cyst nematode worm</name>
    <name type="synonym">Heterodera pallida</name>
    <dbReference type="NCBI Taxonomy" id="36090"/>
    <lineage>
        <taxon>Eukaryota</taxon>
        <taxon>Metazoa</taxon>
        <taxon>Ecdysozoa</taxon>
        <taxon>Nematoda</taxon>
        <taxon>Chromadorea</taxon>
        <taxon>Rhabditida</taxon>
        <taxon>Tylenchina</taxon>
        <taxon>Tylenchomorpha</taxon>
        <taxon>Tylenchoidea</taxon>
        <taxon>Heteroderidae</taxon>
        <taxon>Heteroderinae</taxon>
        <taxon>Globodera</taxon>
    </lineage>
</organism>
<dbReference type="PANTHER" id="PTHR23360:SF5">
    <property type="entry name" value="G-PROTEIN COUPLED RECEPTORS FAMILY 1 PROFILE DOMAIN-CONTAINING PROTEIN"/>
    <property type="match status" value="1"/>
</dbReference>
<evidence type="ECO:0000313" key="3">
    <source>
        <dbReference type="WBParaSite" id="GPLIN_001471500"/>
    </source>
</evidence>
<proteinExistence type="predicted"/>
<sequence>MPKYENQIGTNKKKSRTLHGTANFLIALCSFFELLHQQGHWLFLYTALSGQNFLTLTLAIRICTVSLFGTGGISTSMAFTGLDRLLCVLFPTFPRKVKPLPYLCVIILIFVSNSSAAEQTNRRIYRSILIIVLLNVGGYYLITVYALFIEPHLATSDPLFSWTITMFVSIVLVNVSAASNGPYNSFQQLQHLYIR</sequence>
<protein>
    <submittedName>
        <fullName evidence="3">7TM_GPCR_Srx domain-containing protein</fullName>
    </submittedName>
</protein>
<reference evidence="2" key="1">
    <citation type="submission" date="2013-12" db="EMBL/GenBank/DDBJ databases">
        <authorList>
            <person name="Aslett M."/>
        </authorList>
    </citation>
    <scope>NUCLEOTIDE SEQUENCE [LARGE SCALE GENOMIC DNA]</scope>
    <source>
        <strain evidence="2">Lindley</strain>
    </source>
</reference>
<accession>A0A183CPA8</accession>
<evidence type="ECO:0000313" key="2">
    <source>
        <dbReference type="Proteomes" id="UP000050741"/>
    </source>
</evidence>
<evidence type="ECO:0000256" key="1">
    <source>
        <dbReference type="SAM" id="Phobius"/>
    </source>
</evidence>
<dbReference type="PANTHER" id="PTHR23360">
    <property type="entry name" value="G-PROTEIN COUPLED RECEPTORS FAMILY 1 PROFILE DOMAIN-CONTAINING PROTEIN-RELATED"/>
    <property type="match status" value="1"/>
</dbReference>
<feature type="transmembrane region" description="Helical" evidence="1">
    <location>
        <begin position="160"/>
        <end position="178"/>
    </location>
</feature>
<dbReference type="WBParaSite" id="GPLIN_001471500">
    <property type="protein sequence ID" value="GPLIN_001471500"/>
    <property type="gene ID" value="GPLIN_001471500"/>
</dbReference>
<reference evidence="3" key="3">
    <citation type="submission" date="2016-06" db="UniProtKB">
        <authorList>
            <consortium name="WormBaseParasite"/>
        </authorList>
    </citation>
    <scope>IDENTIFICATION</scope>
</reference>
<feature type="transmembrane region" description="Helical" evidence="1">
    <location>
        <begin position="20"/>
        <end position="36"/>
    </location>
</feature>
<keyword evidence="1" id="KW-0812">Transmembrane</keyword>
<dbReference type="InterPro" id="IPR019424">
    <property type="entry name" value="7TM_GPCR_Srsx"/>
</dbReference>
<keyword evidence="2" id="KW-1185">Reference proteome</keyword>